<keyword evidence="6" id="KW-0472">Membrane</keyword>
<dbReference type="GO" id="GO:0005576">
    <property type="term" value="C:extracellular region"/>
    <property type="evidence" value="ECO:0007669"/>
    <property type="project" value="UniProtKB-SubCell"/>
</dbReference>
<evidence type="ECO:0000256" key="5">
    <source>
        <dbReference type="ARBA" id="ARBA00022729"/>
    </source>
</evidence>
<evidence type="ECO:0008006" key="9">
    <source>
        <dbReference type="Google" id="ProtNLM"/>
    </source>
</evidence>
<reference evidence="7" key="1">
    <citation type="submission" date="2019-11" db="EMBL/GenBank/DDBJ databases">
        <authorList>
            <person name="Liu Y."/>
            <person name="Hou J."/>
            <person name="Li T.-Q."/>
            <person name="Guan C.-H."/>
            <person name="Wu X."/>
            <person name="Wu H.-Z."/>
            <person name="Ling F."/>
            <person name="Zhang R."/>
            <person name="Shi X.-G."/>
            <person name="Ren J.-P."/>
            <person name="Chen E.-F."/>
            <person name="Sun J.-M."/>
        </authorList>
    </citation>
    <scope>NUCLEOTIDE SEQUENCE</scope>
    <source>
        <strain evidence="7">Adult_tree_wgs_1</strain>
        <tissue evidence="7">Leaves</tissue>
    </source>
</reference>
<evidence type="ECO:0000313" key="8">
    <source>
        <dbReference type="Proteomes" id="UP000626092"/>
    </source>
</evidence>
<name>A0A834LWA2_RHOSS</name>
<proteinExistence type="inferred from homology"/>
<comment type="similarity">
    <text evidence="2">Belongs to the plant self-incompatibility (S1) protein family.</text>
</comment>
<gene>
    <name evidence="7" type="ORF">RHSIM_Rhsim02G0049700</name>
</gene>
<evidence type="ECO:0000256" key="6">
    <source>
        <dbReference type="SAM" id="Phobius"/>
    </source>
</evidence>
<keyword evidence="5" id="KW-0732">Signal</keyword>
<dbReference type="InterPro" id="IPR010264">
    <property type="entry name" value="Self-incomp_S1"/>
</dbReference>
<sequence length="91" mass="10932">MKDPRYLKSGALRHTMAMLVNIILFISILFFNIVFFCHFYWNSKDKSFDVYAQRLTGTCKHGMVYDCFWHVEPNGFYLSNNDKSYQFVHSW</sequence>
<dbReference type="Proteomes" id="UP000626092">
    <property type="component" value="Unassembled WGS sequence"/>
</dbReference>
<dbReference type="OrthoDB" id="1848419at2759"/>
<protein>
    <recommendedName>
        <fullName evidence="9">S-protein homolog</fullName>
    </recommendedName>
</protein>
<feature type="transmembrane region" description="Helical" evidence="6">
    <location>
        <begin position="20"/>
        <end position="41"/>
    </location>
</feature>
<keyword evidence="6" id="KW-0812">Transmembrane</keyword>
<evidence type="ECO:0000256" key="3">
    <source>
        <dbReference type="ARBA" id="ARBA00022471"/>
    </source>
</evidence>
<keyword evidence="8" id="KW-1185">Reference proteome</keyword>
<comment type="subcellular location">
    <subcellularLocation>
        <location evidence="1">Secreted</location>
    </subcellularLocation>
</comment>
<keyword evidence="4" id="KW-0964">Secreted</keyword>
<dbReference type="Pfam" id="PF05938">
    <property type="entry name" value="Self-incomp_S1"/>
    <property type="match status" value="1"/>
</dbReference>
<dbReference type="AlphaFoldDB" id="A0A834LWA2"/>
<keyword evidence="3" id="KW-0713">Self-incompatibility</keyword>
<organism evidence="7 8">
    <name type="scientific">Rhododendron simsii</name>
    <name type="common">Sims's rhododendron</name>
    <dbReference type="NCBI Taxonomy" id="118357"/>
    <lineage>
        <taxon>Eukaryota</taxon>
        <taxon>Viridiplantae</taxon>
        <taxon>Streptophyta</taxon>
        <taxon>Embryophyta</taxon>
        <taxon>Tracheophyta</taxon>
        <taxon>Spermatophyta</taxon>
        <taxon>Magnoliopsida</taxon>
        <taxon>eudicotyledons</taxon>
        <taxon>Gunneridae</taxon>
        <taxon>Pentapetalae</taxon>
        <taxon>asterids</taxon>
        <taxon>Ericales</taxon>
        <taxon>Ericaceae</taxon>
        <taxon>Ericoideae</taxon>
        <taxon>Rhodoreae</taxon>
        <taxon>Rhododendron</taxon>
    </lineage>
</organism>
<evidence type="ECO:0000256" key="1">
    <source>
        <dbReference type="ARBA" id="ARBA00004613"/>
    </source>
</evidence>
<evidence type="ECO:0000256" key="4">
    <source>
        <dbReference type="ARBA" id="ARBA00022525"/>
    </source>
</evidence>
<dbReference type="GO" id="GO:0060320">
    <property type="term" value="P:rejection of self pollen"/>
    <property type="evidence" value="ECO:0007669"/>
    <property type="project" value="UniProtKB-KW"/>
</dbReference>
<evidence type="ECO:0000256" key="2">
    <source>
        <dbReference type="ARBA" id="ARBA00005581"/>
    </source>
</evidence>
<comment type="caution">
    <text evidence="7">The sequence shown here is derived from an EMBL/GenBank/DDBJ whole genome shotgun (WGS) entry which is preliminary data.</text>
</comment>
<accession>A0A834LWA2</accession>
<evidence type="ECO:0000313" key="7">
    <source>
        <dbReference type="EMBL" id="KAF7150554.1"/>
    </source>
</evidence>
<dbReference type="EMBL" id="WJXA01000002">
    <property type="protein sequence ID" value="KAF7150554.1"/>
    <property type="molecule type" value="Genomic_DNA"/>
</dbReference>
<keyword evidence="6" id="KW-1133">Transmembrane helix</keyword>